<evidence type="ECO:0000256" key="6">
    <source>
        <dbReference type="ARBA" id="ARBA00012180"/>
    </source>
</evidence>
<comment type="similarity">
    <text evidence="5">Belongs to the beta type-B retroviral polymerase family. HERV class-II K(HML-2) pol subfamily.</text>
</comment>
<dbReference type="SUPFAM" id="SSF46689">
    <property type="entry name" value="Homeodomain-like"/>
    <property type="match status" value="1"/>
</dbReference>
<comment type="function">
    <text evidence="1">Component of the exocyst complex involved in the docking of exocytic vesicles with fusion sites on the plasma membrane.</text>
</comment>
<dbReference type="GO" id="GO:0003677">
    <property type="term" value="F:DNA binding"/>
    <property type="evidence" value="ECO:0007669"/>
    <property type="project" value="InterPro"/>
</dbReference>
<evidence type="ECO:0000256" key="15">
    <source>
        <dbReference type="ARBA" id="ARBA00023054"/>
    </source>
</evidence>
<keyword evidence="13" id="KW-0653">Protein transport</keyword>
<feature type="domain" description="Reverse transcriptase" evidence="22">
    <location>
        <begin position="4435"/>
        <end position="4705"/>
    </location>
</feature>
<dbReference type="PROSITE" id="PS50878">
    <property type="entry name" value="RT_POL"/>
    <property type="match status" value="3"/>
</dbReference>
<dbReference type="Gene3D" id="2.30.39.10">
    <property type="entry name" value="Alpha-1-antitrypsin, domain 1"/>
    <property type="match status" value="3"/>
</dbReference>
<dbReference type="InterPro" id="IPR013783">
    <property type="entry name" value="Ig-like_fold"/>
</dbReference>
<dbReference type="Pfam" id="PF13358">
    <property type="entry name" value="DDE_3"/>
    <property type="match status" value="1"/>
</dbReference>
<feature type="domain" description="T-SNARE coiled-coil homology" evidence="21">
    <location>
        <begin position="2280"/>
        <end position="2342"/>
    </location>
</feature>
<dbReference type="GO" id="GO:0015031">
    <property type="term" value="P:protein transport"/>
    <property type="evidence" value="ECO:0007669"/>
    <property type="project" value="UniProtKB-KW"/>
</dbReference>
<evidence type="ECO:0000256" key="4">
    <source>
        <dbReference type="ARBA" id="ARBA00010578"/>
    </source>
</evidence>
<evidence type="ECO:0000256" key="7">
    <source>
        <dbReference type="ARBA" id="ARBA00017526"/>
    </source>
</evidence>
<evidence type="ECO:0000259" key="22">
    <source>
        <dbReference type="PROSITE" id="PS50878"/>
    </source>
</evidence>
<evidence type="ECO:0000256" key="13">
    <source>
        <dbReference type="ARBA" id="ARBA00022927"/>
    </source>
</evidence>
<dbReference type="InterPro" id="IPR000215">
    <property type="entry name" value="Serpin_fam"/>
</dbReference>
<dbReference type="InterPro" id="IPR042185">
    <property type="entry name" value="Serpin_sf_2"/>
</dbReference>
<dbReference type="InterPro" id="IPR000727">
    <property type="entry name" value="T_SNARE_dom"/>
</dbReference>
<dbReference type="InterPro" id="IPR002909">
    <property type="entry name" value="IPT_dom"/>
</dbReference>
<dbReference type="CDD" id="cd00603">
    <property type="entry name" value="IPT_PCSR"/>
    <property type="match status" value="1"/>
</dbReference>
<dbReference type="Gene3D" id="1.20.5.110">
    <property type="match status" value="1"/>
</dbReference>
<name>A0AAE0UTH7_9TELE</name>
<dbReference type="PROSITE" id="PS50192">
    <property type="entry name" value="T_SNARE"/>
    <property type="match status" value="1"/>
</dbReference>
<dbReference type="Pfam" id="PF01833">
    <property type="entry name" value="TIG"/>
    <property type="match status" value="1"/>
</dbReference>
<dbReference type="Gene3D" id="3.10.20.370">
    <property type="match status" value="1"/>
</dbReference>
<organism evidence="23 24">
    <name type="scientific">Hemibagrus guttatus</name>
    <dbReference type="NCBI Taxonomy" id="175788"/>
    <lineage>
        <taxon>Eukaryota</taxon>
        <taxon>Metazoa</taxon>
        <taxon>Chordata</taxon>
        <taxon>Craniata</taxon>
        <taxon>Vertebrata</taxon>
        <taxon>Euteleostomi</taxon>
        <taxon>Actinopterygii</taxon>
        <taxon>Neopterygii</taxon>
        <taxon>Teleostei</taxon>
        <taxon>Ostariophysi</taxon>
        <taxon>Siluriformes</taxon>
        <taxon>Bagridae</taxon>
        <taxon>Hemibagrus</taxon>
    </lineage>
</organism>
<dbReference type="Gene3D" id="3.60.10.10">
    <property type="entry name" value="Endonuclease/exonuclease/phosphatase"/>
    <property type="match status" value="1"/>
</dbReference>
<dbReference type="CDD" id="cd01647">
    <property type="entry name" value="RT_LTR"/>
    <property type="match status" value="1"/>
</dbReference>
<evidence type="ECO:0000256" key="8">
    <source>
        <dbReference type="ARBA" id="ARBA00022448"/>
    </source>
</evidence>
<evidence type="ECO:0000313" key="24">
    <source>
        <dbReference type="Proteomes" id="UP001274896"/>
    </source>
</evidence>
<dbReference type="Gene3D" id="2.60.40.10">
    <property type="entry name" value="Immunoglobulins"/>
    <property type="match status" value="1"/>
</dbReference>
<evidence type="ECO:0000256" key="10">
    <source>
        <dbReference type="ARBA" id="ARBA00022490"/>
    </source>
</evidence>
<dbReference type="GO" id="GO:0006313">
    <property type="term" value="P:DNA transposition"/>
    <property type="evidence" value="ECO:0007669"/>
    <property type="project" value="InterPro"/>
</dbReference>
<dbReference type="InterPro" id="IPR023796">
    <property type="entry name" value="Serpin_dom"/>
</dbReference>
<dbReference type="FunFam" id="1.20.58.70:FF:000042">
    <property type="entry name" value="Syntaxin 11b, tandem duplicate 2"/>
    <property type="match status" value="1"/>
</dbReference>
<dbReference type="Gene3D" id="3.30.497.10">
    <property type="entry name" value="Antithrombin, subunit I, domain 2"/>
    <property type="match status" value="4"/>
</dbReference>
<evidence type="ECO:0000256" key="2">
    <source>
        <dbReference type="ARBA" id="ARBA00004496"/>
    </source>
</evidence>
<dbReference type="GO" id="GO:0000145">
    <property type="term" value="C:exocyst"/>
    <property type="evidence" value="ECO:0007669"/>
    <property type="project" value="UniProtKB-ARBA"/>
</dbReference>
<reference evidence="23" key="1">
    <citation type="submission" date="2023-06" db="EMBL/GenBank/DDBJ databases">
        <title>Male Hemibagrus guttatus genome.</title>
        <authorList>
            <person name="Bian C."/>
        </authorList>
    </citation>
    <scope>NUCLEOTIDE SEQUENCE</scope>
    <source>
        <strain evidence="23">Male_cb2023</strain>
        <tissue evidence="23">Muscle</tissue>
    </source>
</reference>
<dbReference type="InterPro" id="IPR039481">
    <property type="entry name" value="EXOC2/Sec5_N_dom"/>
</dbReference>
<dbReference type="Pfam" id="PF01498">
    <property type="entry name" value="HTH_Tnp_Tc3_2"/>
    <property type="match status" value="1"/>
</dbReference>
<dbReference type="InterPro" id="IPR002492">
    <property type="entry name" value="Transposase_Tc1-like"/>
</dbReference>
<dbReference type="CDD" id="cd00179">
    <property type="entry name" value="SynN"/>
    <property type="match status" value="1"/>
</dbReference>
<dbReference type="FunFam" id="2.60.40.10:FF:000196">
    <property type="entry name" value="Exocyst complex component 2"/>
    <property type="match status" value="1"/>
</dbReference>
<keyword evidence="24" id="KW-1185">Reference proteome</keyword>
<dbReference type="InterPro" id="IPR036186">
    <property type="entry name" value="Serpin_sf"/>
</dbReference>
<dbReference type="InterPro" id="IPR043128">
    <property type="entry name" value="Rev_trsase/Diguanyl_cyclase"/>
</dbReference>
<evidence type="ECO:0000256" key="11">
    <source>
        <dbReference type="ARBA" id="ARBA00022690"/>
    </source>
</evidence>
<dbReference type="InterPro" id="IPR009057">
    <property type="entry name" value="Homeodomain-like_sf"/>
</dbReference>
<dbReference type="GO" id="GO:0005615">
    <property type="term" value="C:extracellular space"/>
    <property type="evidence" value="ECO:0007669"/>
    <property type="project" value="InterPro"/>
</dbReference>
<dbReference type="Gene3D" id="3.30.420.10">
    <property type="entry name" value="Ribonuclease H-like superfamily/Ribonuclease H"/>
    <property type="match status" value="1"/>
</dbReference>
<dbReference type="SUPFAM" id="SSF47661">
    <property type="entry name" value="t-snare proteins"/>
    <property type="match status" value="1"/>
</dbReference>
<dbReference type="Gene3D" id="1.20.58.70">
    <property type="match status" value="1"/>
</dbReference>
<protein>
    <recommendedName>
        <fullName evidence="7">Exocyst complex component 2</fullName>
        <ecNumber evidence="6">3.1.26.4</ecNumber>
    </recommendedName>
    <alternativeName>
        <fullName evidence="16">Exocyst complex component Sec5</fullName>
    </alternativeName>
    <alternativeName>
        <fullName evidence="18">Leukocyte elastase inhibitor</fullName>
    </alternativeName>
    <alternativeName>
        <fullName evidence="19">Serpin B1</fullName>
    </alternativeName>
</protein>
<dbReference type="InterPro" id="IPR021109">
    <property type="entry name" value="Peptidase_aspartic_dom_sf"/>
</dbReference>
<dbReference type="Pfam" id="PF17919">
    <property type="entry name" value="RT_RNaseH_2"/>
    <property type="match status" value="1"/>
</dbReference>
<evidence type="ECO:0000256" key="1">
    <source>
        <dbReference type="ARBA" id="ARBA00002660"/>
    </source>
</evidence>
<evidence type="ECO:0000256" key="17">
    <source>
        <dbReference type="ARBA" id="ARBA00062534"/>
    </source>
</evidence>
<comment type="similarity">
    <text evidence="3">Belongs to the serpin family. Ov-serpin subfamily.</text>
</comment>
<dbReference type="InterPro" id="IPR005135">
    <property type="entry name" value="Endo/exonuclease/phosphatase"/>
</dbReference>
<dbReference type="GO" id="GO:0007399">
    <property type="term" value="P:nervous system development"/>
    <property type="evidence" value="ECO:0007669"/>
    <property type="project" value="UniProtKB-ARBA"/>
</dbReference>
<keyword evidence="14" id="KW-0007">Acetylation</keyword>
<dbReference type="InterPro" id="IPR006011">
    <property type="entry name" value="Syntaxin_N"/>
</dbReference>
<evidence type="ECO:0000256" key="12">
    <source>
        <dbReference type="ARBA" id="ARBA00022900"/>
    </source>
</evidence>
<comment type="similarity">
    <text evidence="4">Belongs to the SEC5 family.</text>
</comment>
<keyword evidence="12" id="KW-0722">Serine protease inhibitor</keyword>
<dbReference type="SMART" id="SM00503">
    <property type="entry name" value="SynN"/>
    <property type="match status" value="1"/>
</dbReference>
<dbReference type="SMART" id="SM00093">
    <property type="entry name" value="SERPIN"/>
    <property type="match status" value="3"/>
</dbReference>
<dbReference type="Pfam" id="PF00079">
    <property type="entry name" value="Serpin"/>
    <property type="match status" value="3"/>
</dbReference>
<dbReference type="CDD" id="cd00303">
    <property type="entry name" value="retropepsin_like"/>
    <property type="match status" value="1"/>
</dbReference>
<dbReference type="SMART" id="SM00397">
    <property type="entry name" value="t_SNARE"/>
    <property type="match status" value="1"/>
</dbReference>
<dbReference type="GO" id="GO:0015074">
    <property type="term" value="P:DNA integration"/>
    <property type="evidence" value="ECO:0007669"/>
    <property type="project" value="InterPro"/>
</dbReference>
<proteinExistence type="inferred from homology"/>
<dbReference type="GO" id="GO:0006887">
    <property type="term" value="P:exocytosis"/>
    <property type="evidence" value="ECO:0007669"/>
    <property type="project" value="UniProtKB-KW"/>
</dbReference>
<feature type="coiled-coil region" evidence="20">
    <location>
        <begin position="1243"/>
        <end position="1277"/>
    </location>
</feature>
<feature type="domain" description="Reverse transcriptase" evidence="22">
    <location>
        <begin position="1408"/>
        <end position="1621"/>
    </location>
</feature>
<comment type="caution">
    <text evidence="23">The sequence shown here is derived from an EMBL/GenBank/DDBJ whole genome shotgun (WGS) entry which is preliminary data.</text>
</comment>
<dbReference type="InterPro" id="IPR010989">
    <property type="entry name" value="SNARE"/>
</dbReference>
<dbReference type="SUPFAM" id="SSF56219">
    <property type="entry name" value="DNase I-like"/>
    <property type="match status" value="1"/>
</dbReference>
<dbReference type="InterPro" id="IPR043502">
    <property type="entry name" value="DNA/RNA_pol_sf"/>
</dbReference>
<accession>A0AAE0UTH7</accession>
<dbReference type="EMBL" id="JAUCMX010000019">
    <property type="protein sequence ID" value="KAK3516766.1"/>
    <property type="molecule type" value="Genomic_DNA"/>
</dbReference>
<dbReference type="InterPro" id="IPR042178">
    <property type="entry name" value="Serpin_sf_1"/>
</dbReference>
<dbReference type="CDD" id="cd19956">
    <property type="entry name" value="serpinB"/>
    <property type="match status" value="3"/>
</dbReference>
<dbReference type="SUPFAM" id="SSF56574">
    <property type="entry name" value="Serpins"/>
    <property type="match status" value="4"/>
</dbReference>
<evidence type="ECO:0000256" key="9">
    <source>
        <dbReference type="ARBA" id="ARBA00022483"/>
    </source>
</evidence>
<evidence type="ECO:0000256" key="3">
    <source>
        <dbReference type="ARBA" id="ARBA00006426"/>
    </source>
</evidence>
<dbReference type="EC" id="3.1.26.4" evidence="6"/>
<feature type="domain" description="Reverse transcriptase" evidence="22">
    <location>
        <begin position="3545"/>
        <end position="3737"/>
    </location>
</feature>
<dbReference type="FunFam" id="2.30.39.10:FF:000014">
    <property type="entry name" value="Serpin family B member 9"/>
    <property type="match status" value="3"/>
</dbReference>
<dbReference type="InterPro" id="IPR041577">
    <property type="entry name" value="RT_RNaseH_2"/>
</dbReference>
<keyword evidence="11" id="KW-0646">Protease inhibitor</keyword>
<gene>
    <name evidence="23" type="ORF">QTP70_023644</name>
</gene>
<dbReference type="Gene3D" id="2.40.70.10">
    <property type="entry name" value="Acid Proteases"/>
    <property type="match status" value="1"/>
</dbReference>
<dbReference type="Pfam" id="PF19259">
    <property type="entry name" value="Ty3_capsid"/>
    <property type="match status" value="1"/>
</dbReference>
<dbReference type="InterPro" id="IPR038717">
    <property type="entry name" value="Tc1-like_DDE_dom"/>
</dbReference>
<dbReference type="Pfam" id="PF08284">
    <property type="entry name" value="RVP_2"/>
    <property type="match status" value="1"/>
</dbReference>
<evidence type="ECO:0000256" key="19">
    <source>
        <dbReference type="ARBA" id="ARBA00079383"/>
    </source>
</evidence>
<keyword evidence="10" id="KW-0963">Cytoplasm</keyword>
<dbReference type="SUPFAM" id="SSF81296">
    <property type="entry name" value="E set domains"/>
    <property type="match status" value="1"/>
</dbReference>
<dbReference type="InterPro" id="IPR045358">
    <property type="entry name" value="Ty3_capsid"/>
</dbReference>
<dbReference type="Pfam" id="PF03372">
    <property type="entry name" value="Exo_endo_phos"/>
    <property type="match status" value="1"/>
</dbReference>
<dbReference type="PANTHER" id="PTHR11461:SF204">
    <property type="entry name" value="SERPIN B6"/>
    <property type="match status" value="1"/>
</dbReference>
<dbReference type="Pfam" id="PF00078">
    <property type="entry name" value="RVT_1"/>
    <property type="match status" value="1"/>
</dbReference>
<dbReference type="Pfam" id="PF15469">
    <property type="entry name" value="Sec5"/>
    <property type="match status" value="2"/>
</dbReference>
<evidence type="ECO:0000256" key="14">
    <source>
        <dbReference type="ARBA" id="ARBA00022990"/>
    </source>
</evidence>
<keyword evidence="9" id="KW-0268">Exocytosis</keyword>
<dbReference type="Pfam" id="PF00804">
    <property type="entry name" value="Syntaxin"/>
    <property type="match status" value="1"/>
</dbReference>
<dbReference type="InterPro" id="IPR036691">
    <property type="entry name" value="Endo/exonu/phosph_ase_sf"/>
</dbReference>
<dbReference type="PANTHER" id="PTHR11461">
    <property type="entry name" value="SERINE PROTEASE INHIBITOR, SERPIN"/>
    <property type="match status" value="1"/>
</dbReference>
<comment type="subcellular location">
    <subcellularLocation>
        <location evidence="2">Cytoplasm</location>
    </subcellularLocation>
</comment>
<comment type="subunit">
    <text evidence="17">The exocyst complex is composed of EXOC1, EXOC2, EXOC3, EXOC4, EXOC5, EXOC6, EXOC7 and EXOC8. Interacts with EXOC3L1. Interacts with GNEFR/DELGEF; this interaction occurs only in the presence of magnesium or manganese and is stimulated by dCTP or GTP. Interacts with RALA and RALB. Interacts with ARL13B; regulates ARL13B localization to the cilium membrane.</text>
</comment>
<dbReference type="SUPFAM" id="SSF50630">
    <property type="entry name" value="Acid proteases"/>
    <property type="match status" value="1"/>
</dbReference>
<dbReference type="GO" id="GO:0004523">
    <property type="term" value="F:RNA-DNA hybrid ribonuclease activity"/>
    <property type="evidence" value="ECO:0007669"/>
    <property type="project" value="UniProtKB-EC"/>
</dbReference>
<evidence type="ECO:0000256" key="20">
    <source>
        <dbReference type="SAM" id="Coils"/>
    </source>
</evidence>
<dbReference type="InterPro" id="IPR045609">
    <property type="entry name" value="DUF6451"/>
</dbReference>
<evidence type="ECO:0000256" key="16">
    <source>
        <dbReference type="ARBA" id="ARBA00029715"/>
    </source>
</evidence>
<keyword evidence="8" id="KW-0813">Transport</keyword>
<dbReference type="InterPro" id="IPR014756">
    <property type="entry name" value="Ig_E-set"/>
</dbReference>
<dbReference type="CDD" id="cd09076">
    <property type="entry name" value="L1-EN"/>
    <property type="match status" value="1"/>
</dbReference>
<dbReference type="Pfam" id="PF20049">
    <property type="entry name" value="DUF6451"/>
    <property type="match status" value="1"/>
</dbReference>
<dbReference type="InterPro" id="IPR000477">
    <property type="entry name" value="RT_dom"/>
</dbReference>
<sequence>MSRARQPPLVTGISPNEGTPWTKVTIRGENLGTGPNDLVGLSICGHNCLLTAEWMSASKIVCRVGPAKDDKGEIIVTTRSGGLGTSTVFFKVLKADKIDILEQSAVWVDEVNYYDLRLNRNKGISPLSLRQADPLGIETDKGKVNLKDSESLFPGMSGDFTCENFSATWYLIENHSSTSFEQLRLAVGNLKKQASKKNEGSLACVKGGLSTFFEAQDALSAIHQKLESDGTEKVEGSMTQRLENVLNRASNTADTLFQEVLGRKDKADSTRNALNVLQRFKFLFNLPLNIERNIQKGDYDVVINDYEKAKSLFGNTEVPVFKKVYTEVERRISALRNLLLEKLLEMPSTLHDQKRYIRRVNIVYLSDLHAPGDPAWQCIVAQHKWILQLMQNCKEDFIKEQRVGGGGLELNGEPRSSALNRISHTASLKRGSSFQSPKDDSWHFKSPQQVRFVEKLSDVVISQLPNFWKLWISYVNGSLFSETGEKSGQVEKLRKNARQRQNDFKFGSLGYTIMGKTADLTVVQKTIIDTLHKEGKPQTFIVKEAGCSQSAVSKHVNRKLSGRKKCGRKRCTTNRENRSLMRIVKQNPFKNLSELHKEWTEAGVKASRVKEFGYSCRIPLVKPLLKHRQRQRRLTWAKEKKNWTVAQWSKVLFSDESKFCISFGNQGPRVWRKGGEAHSPSCLKSSVKFPQSVMIWGAMSSAGVGPLCFLKTKVTAPVYQEILEHFMLPSADQLFEDADFIFQQDLAPAHTAKSTKSWLNDHDVGVLDWPANSPDLNPTENLWGIVKRKMRIKRPKIADELKATVKETWASIPPQQCHKLITSMPRPIEAGMIEEVTRRLVQLVRGALLPSSLSESELRVYGGWNTKAPLTGAWLTQIIHTVRLSHEALSALEIPNDLLQVIQDLLLDLRMHCLLITLQQTAEGKGRELADMMERRKVDILCVQETRWKGSKARSIGAGFKLFYYGVDSKRNGVGVVLKEEFVRNVLEVKRVSDRVMSLKLEIAGMILNVVSGYAPQVGCELEEKERFWSELDEVMESIPTGERVVIGADFNGHVGEENTGDEEVMGKFGVKERNLEGQMVVDFAKRMDMAVVNTYFQKREEHRVTYKSGGRRTQVDYILCRRGNLKEISDCKVVVGESVARQHRMVVCRMTLMVCKTKRSKIEKKTKRWKLKKEECCEEFRQKLRQALGGQVVLPDDWETTAEVIRETGRKVLGVSSGRRKEDKETWWWNEEVQDSIQRKRLAKKKWDMDRTEENRQEYKELQRRVKREVSKAKQKAYDELYTRLDTREGEKDLYRLARQRDRDGKDVQQVRVIKDRDGRVLTSEESVQRRWKEYFEELMNEENEREKRVEGVNSVEQKVDKIRKDEVRKALKRMKSGKAVGPDDIPVEVWKCLGEAAVEFLTSLFNKVLESERMPEEWRSVLVPIFKNKGDVQSCSNYRGIKLMSHTMKLWERVVEARLRKVVEVCEQQYGFMPRKSTTDAIFALRILMEKYRDGQRELHCVFVDLEKAYDRVPREELWYCMRKSGVAEKYVRVVQDMYERSRTVVRCALMDQLSEEVRQESPWTMMFADDIVICSESREQVEENLERWRFALERRGMKTSRRLPEKEDWIVDNEGITSLPAQFEQCIVQMLQSLKEPMECKPGEVNVFQLELAQNKACELCVGIMKVFINCLEQLSTKTDGDIDTSHLSVEMASADFFGSVHESFGPSSEQRLLIILSNCQYLERHTFLNLAERLEKHGFITADKITIVSIEAVRQLDERLLESYIEKKSDPIVGSLEPGIYAGYFDWKDCAPPTGVRSYLKEALVSIISVYAEVFTISKDLVSRVLSKIVESVAEEMSRLMQCVSSFSKNGALQARLEICALKDAVVCYLTPESQASFKQAVEALPQLQSGADKNPFKSDQDFFKFSISLLNIGEYVVYHGPLVFYKHGHIQEHLMDALESIFQLQQVTVSAFNLAECRSCCFAFCENVITEDVPLPVLQHFLNLFTRHLSPYNLHLPLDMHLACFFVVHFGFVVFHHHITEAVTQASILRSSNPGYGRIDTMFLFQLFGTRVHLMKMFQQILPTGFNVSSNSIGISLYCAGSIMKNRLSHLQAFSPSNSHVDIQESNPNPEMEAIFDEANNIRREIQLISLNVKHLEEQNSRVRHELPNSSTVKQDSNVIAAGIKSRAEDVLACLRNMDMHTNELEKKHGMNSVLYRIARTQYAGLSSSFRDVMMEYNKAEMSHREMCKAHIQRQMEIVGREVTGEQIEELLSNDQWNIFSESLVTEGKTAQSALNQIENRHTELLELESRIRSIHEVFLDMAMLVEEQNSMIDYIQTNVQKTDGDIKSMLVKLEKAKKYDRSNPFKKIFYRKHMNIDFLNLIVTAVLNKFCRMESLSMANTNFAFHLFSKIKEGNKTNNIFYSPLSISSALSMVSLGAAGNTATQMSETLHQNKAKDDIHASFNKLMSELNKAGAPYNISLANRLYGEQSYQFVEKFLNDTKTHYNAELETVDFSTNPEASRVKINNWVEKQTKEKIKNLLSEGVVDNLTRLVLVNAIYLKCNWEKQFNQHSTMEYPFKINKRETKPVQMMNETNDFPLVFIPEIQCKILEMPYEGQELSMLIMLPVEIEDDTTGLEKLEKHLTYEKFMEWTRPDRMNSVMVQVSLPQFKLEETYDMNGLLISMGMVDAFDPVKCDFSHMSPCNDLVLSKTLHQNKAKDDIHASFNKLMSELNKAGAPYTLSLANRLYGEQSYQFLEFFFRFCRMESLSMANTNFALQLFSKIKEGNKSNNIFYSPLSISSALAMVSLGAAGNTATQMSETLHQSKATDDIHASFNKLMSELNKAGAPYTLSLANRLYGEQSYQFVGKFLNDTKTHYNAELETVDFKSNPEASRVKINNWVEKQTKEKIKNLLAKEVVNNLTRLVLVNAIYFKSTWDKQFDKQKTKEYPFRLNKRETKPVQMMNQKAKFPLVFIPEMQCKILEMPYKGHNLSMIIMLPVEIEDDTTGLEKLEKHLTYEKFMEWTRPDMMDTVEVQVSLPRFKLEETYDMNGLLISMGMVDAFDPVKCDFSRMSPSDDLVLSKVVHKSFVEVNEEGTEAAAATAAVMMKTGPNSMDPSSSPPDPLRDLVDTLRQALAALPAPAPTPPATTSANTVTTSSAPLYVSPMAQPAPYSGSAEDCNGFILQCSLVLEMQPHLYPTERSKVAFVVSQLRGQALLWAKSLWSQNSPVTQSYSGFVEHFKEVFGKPSWDSSVGEELCRLKQGKLTVPEYALQFRTLAAKSGRNEQALLAAYRQGLDPQVRLHLAAYEDAIGLERLIQLSIRVAARMQSCVNEPQDQSLHNTWLDRPATVSPPEPAPEPMHLGTSHLTPAERQRRLTQNLCLYCGAPGHAIPTCPIRTPTFYVVALLDSGSAGNFISGTLCRQLGLRTKAMATPYRIQSITGKPVSRRQVSRSAGPVLLQVGVLHVEEITLLVLEESTADVILGHVWLEQHNPILSWRTGEILKWGDTCFPDCFPDLPASHSLLPTPLHVQATSIESPFENRPLEIPTCYAPFSDVFCPKRASKLHPHRPWDCAIDLLPGEPVPRGRIYPLSIPEEKAMEEYIKEALAQVKFRYPLPLVPAALEHLQGAALFTKLDLRSAYNLIRIREGDEWKTAFITPTGHYEYLVMPYGLANASSVFQDFIHEVLREFLHRFVLVYIEDILIYSWNLAEHRHHVTKKAFTTAPLLIHPDPNKPFIVEVDASTTGVGAVLSQQQGNPSHLHPCAFFYRKLNPAERNYDIGNRELLAFFFRFCRMESLSMANTNFALQLFSKIKEGNKSNNIFYSPLSISSALAMVSLGAAGNTATQMSEVLRFNKAGKPKPVQPVAVQQAQQTQKVQLPAALQKTLHQSKATDDIHASFNKLMSELNKAGAPYTLSLANRLYGEQSYQFVGKFLNDTKTHYNAELETVDFKSNPEASRVKINNWVEKQTKEKIKNLLEKEIVNNLTRLVLVNAIYFKSTWDEQFDKQKTKEYPFRLNKRETKPVQMMNQKAKFPLVFIPEMQCKILEMPYKGHNLSMIIMLPVEIADDTTGLEKLEKHLTYEKFMEWTRPDMMDTVEVQVSLPRFKLEETYDMNGLLISMGMVDAFDRDKCDFSRMSLSNDLVLSKVVHKSFVEVNEEGTEAAAATAAVMMVGCSSDHNLVVAKLTLKLRKAKIGDKRSQRFDVAKLKEPTAKKEFSISLKNRFAILQDDAALTIDSFNKALKEAAEETIGYRKNVKTEWNSNDTWKTIEERRQIKKKLLDSKSPRLKERITSWYREKDREVKTSTRRDKRRHIEQLAEDAERAAEQKDMKTVYMTTKKLRGDRGQNQDIPVRAKDGTPITEEYAKLERWKEHFRQILNRPDPPALADIPEADEDLDIDMGDIRVEEVKAAIHKMKNGKAPGEDGVCPEMLKAEEEETPLVLQCVLQDIWEKERCPDIWRIGTIIKLPKKGDLGDCNNWRGITLLSLTSKVFCRIILQRIIAAVDIKLRQEQAGFRKGKSCIDHIFTLRQILEQSHEWNSPLYLVFVDFEKAFDSLHRDSLWKILRHYGIPKKLVTIIQDLYKNFECRVIHNNELTEPFNVHTGVKQGCILSPILFSLAIDWLMRSVTEGQRRGIQWTLTTALEDLDYADDLGLLAHRHQDIQQKTEKLSEIASTIGLKVNNKKTQVLRKNVTSNTPIAIDGTPLEDVQEFVYLGSKVTIDGDCNKDINTRVSKANQAFAMLKPIWRTTSLSIHTKIKIFRSNVISVLLYGSECWKTTTAIEQKLEVFQNKCLRRILKIFWPNTISNEELRRRTGANSIQETIQKRRWRWLGHVCRMPPDSLPRIALRWTPQGKRNRGRPKETWRRTVEKDLKSRGLTLETAPRTAADRAKWSSLAIASSTRRRRED</sequence>
<evidence type="ECO:0000256" key="5">
    <source>
        <dbReference type="ARBA" id="ARBA00010879"/>
    </source>
</evidence>
<dbReference type="FunFam" id="3.30.497.10:FF:000001">
    <property type="entry name" value="Serine protease inhibitor"/>
    <property type="match status" value="2"/>
</dbReference>
<dbReference type="InterPro" id="IPR036397">
    <property type="entry name" value="RNaseH_sf"/>
</dbReference>
<evidence type="ECO:0000313" key="23">
    <source>
        <dbReference type="EMBL" id="KAK3516766.1"/>
    </source>
</evidence>
<dbReference type="Gene3D" id="3.10.10.10">
    <property type="entry name" value="HIV Type 1 Reverse Transcriptase, subunit A, domain 1"/>
    <property type="match status" value="1"/>
</dbReference>
<evidence type="ECO:0000256" key="18">
    <source>
        <dbReference type="ARBA" id="ARBA00073281"/>
    </source>
</evidence>
<dbReference type="GO" id="GO:0004867">
    <property type="term" value="F:serine-type endopeptidase inhibitor activity"/>
    <property type="evidence" value="ECO:0007669"/>
    <property type="project" value="UniProtKB-KW"/>
</dbReference>
<dbReference type="GO" id="GO:0016020">
    <property type="term" value="C:membrane"/>
    <property type="evidence" value="ECO:0007669"/>
    <property type="project" value="InterPro"/>
</dbReference>
<dbReference type="Proteomes" id="UP001274896">
    <property type="component" value="Unassembled WGS sequence"/>
</dbReference>
<evidence type="ECO:0000259" key="21">
    <source>
        <dbReference type="PROSITE" id="PS50192"/>
    </source>
</evidence>
<keyword evidence="15 20" id="KW-0175">Coiled coil</keyword>
<dbReference type="CDD" id="cd01650">
    <property type="entry name" value="RT_nLTR_like"/>
    <property type="match status" value="2"/>
</dbReference>
<dbReference type="Gene3D" id="3.30.70.270">
    <property type="match status" value="1"/>
</dbReference>
<dbReference type="SUPFAM" id="SSF56672">
    <property type="entry name" value="DNA/RNA polymerases"/>
    <property type="match status" value="3"/>
</dbReference>